<organism evidence="1 2">
    <name type="scientific">Burkholderia territorii</name>
    <dbReference type="NCBI Taxonomy" id="1503055"/>
    <lineage>
        <taxon>Bacteria</taxon>
        <taxon>Pseudomonadati</taxon>
        <taxon>Pseudomonadota</taxon>
        <taxon>Betaproteobacteria</taxon>
        <taxon>Burkholderiales</taxon>
        <taxon>Burkholderiaceae</taxon>
        <taxon>Burkholderia</taxon>
        <taxon>Burkholderia cepacia complex</taxon>
    </lineage>
</organism>
<protein>
    <submittedName>
        <fullName evidence="1">Uncharacterized protein</fullName>
    </submittedName>
</protein>
<evidence type="ECO:0000313" key="1">
    <source>
        <dbReference type="EMBL" id="KWN14215.1"/>
    </source>
</evidence>
<gene>
    <name evidence="1" type="ORF">WT83_17295</name>
</gene>
<comment type="caution">
    <text evidence="1">The sequence shown here is derived from an EMBL/GenBank/DDBJ whole genome shotgun (WGS) entry which is preliminary data.</text>
</comment>
<dbReference type="EMBL" id="LPLZ01000048">
    <property type="protein sequence ID" value="KWN14215.1"/>
    <property type="molecule type" value="Genomic_DNA"/>
</dbReference>
<proteinExistence type="predicted"/>
<dbReference type="Proteomes" id="UP000068016">
    <property type="component" value="Unassembled WGS sequence"/>
</dbReference>
<name>A0A108EMK3_9BURK</name>
<evidence type="ECO:0000313" key="2">
    <source>
        <dbReference type="Proteomes" id="UP000068016"/>
    </source>
</evidence>
<accession>A0A108EMK3</accession>
<dbReference type="AlphaFoldDB" id="A0A108EMK3"/>
<sequence length="59" mass="6175">MPTLAPRIIDLMLVACEATHGALDKVNGAPIMRVPATPVRSNDICRSSHGSGCLMTDIG</sequence>
<reference evidence="1 2" key="1">
    <citation type="submission" date="2015-11" db="EMBL/GenBank/DDBJ databases">
        <title>Expanding the genomic diversity of Burkholderia species for the development of highly accurate diagnostics.</title>
        <authorList>
            <person name="Sahl J."/>
            <person name="Keim P."/>
            <person name="Wagner D."/>
        </authorList>
    </citation>
    <scope>NUCLEOTIDE SEQUENCE [LARGE SCALE GENOMIC DNA]</scope>
    <source>
        <strain evidence="1 2">MSMB793WGS</strain>
    </source>
</reference>